<evidence type="ECO:0000313" key="1">
    <source>
        <dbReference type="EMBL" id="TGN40683.1"/>
    </source>
</evidence>
<dbReference type="Gene3D" id="2.60.40.10">
    <property type="entry name" value="Immunoglobulins"/>
    <property type="match status" value="1"/>
</dbReference>
<organism evidence="1 2">
    <name type="scientific">Marinobacter confluentis</name>
    <dbReference type="NCBI Taxonomy" id="1697557"/>
    <lineage>
        <taxon>Bacteria</taxon>
        <taxon>Pseudomonadati</taxon>
        <taxon>Pseudomonadota</taxon>
        <taxon>Gammaproteobacteria</taxon>
        <taxon>Pseudomonadales</taxon>
        <taxon>Marinobacteraceae</taxon>
        <taxon>Marinobacter</taxon>
    </lineage>
</organism>
<dbReference type="EMBL" id="SRPF01000002">
    <property type="protein sequence ID" value="TGN40683.1"/>
    <property type="molecule type" value="Genomic_DNA"/>
</dbReference>
<evidence type="ECO:0000313" key="2">
    <source>
        <dbReference type="Proteomes" id="UP000298325"/>
    </source>
</evidence>
<gene>
    <name evidence="1" type="ORF">E5Q11_05765</name>
</gene>
<dbReference type="InterPro" id="IPR036116">
    <property type="entry name" value="FN3_sf"/>
</dbReference>
<dbReference type="CDD" id="cd00063">
    <property type="entry name" value="FN3"/>
    <property type="match status" value="1"/>
</dbReference>
<dbReference type="AlphaFoldDB" id="A0A4Z1CAK4"/>
<proteinExistence type="predicted"/>
<accession>A0A4Z1CAK4</accession>
<keyword evidence="2" id="KW-1185">Reference proteome</keyword>
<dbReference type="SUPFAM" id="SSF49265">
    <property type="entry name" value="Fibronectin type III"/>
    <property type="match status" value="1"/>
</dbReference>
<reference evidence="1 2" key="1">
    <citation type="submission" date="2019-04" db="EMBL/GenBank/DDBJ databases">
        <authorList>
            <person name="Park S."/>
            <person name="Yoon J.-H."/>
        </authorList>
    </citation>
    <scope>NUCLEOTIDE SEQUENCE [LARGE SCALE GENOMIC DNA]</scope>
    <source>
        <strain evidence="1 2">HJM-18</strain>
    </source>
</reference>
<dbReference type="OrthoDB" id="6371650at2"/>
<sequence length="68" mass="7593">MAELAGYVISYGQNPENLDQKIYVNDAYVMEYTVDGLSEGTWYFSVQAEDDNGLMSPPSDLVSKTFQS</sequence>
<comment type="caution">
    <text evidence="1">The sequence shown here is derived from an EMBL/GenBank/DDBJ whole genome shotgun (WGS) entry which is preliminary data.</text>
</comment>
<dbReference type="InterPro" id="IPR003961">
    <property type="entry name" value="FN3_dom"/>
</dbReference>
<dbReference type="Proteomes" id="UP000298325">
    <property type="component" value="Unassembled WGS sequence"/>
</dbReference>
<protein>
    <submittedName>
        <fullName evidence="1">Fibronectin type III domain-containing protein</fullName>
    </submittedName>
</protein>
<dbReference type="InterPro" id="IPR013783">
    <property type="entry name" value="Ig-like_fold"/>
</dbReference>
<name>A0A4Z1CAK4_9GAMM</name>